<accession>A0AAN5IBJ2</accession>
<dbReference type="EMBL" id="BTRK01000006">
    <property type="protein sequence ID" value="GMR58140.1"/>
    <property type="molecule type" value="Genomic_DNA"/>
</dbReference>
<protein>
    <submittedName>
        <fullName evidence="1">Uncharacterized protein</fullName>
    </submittedName>
</protein>
<feature type="non-terminal residue" evidence="1">
    <location>
        <position position="1"/>
    </location>
</feature>
<feature type="non-terminal residue" evidence="1">
    <location>
        <position position="80"/>
    </location>
</feature>
<name>A0AAN5IBJ2_9BILA</name>
<comment type="caution">
    <text evidence="1">The sequence shown here is derived from an EMBL/GenBank/DDBJ whole genome shotgun (WGS) entry which is preliminary data.</text>
</comment>
<gene>
    <name evidence="1" type="ORF">PMAYCL1PPCAC_28335</name>
</gene>
<evidence type="ECO:0000313" key="1">
    <source>
        <dbReference type="EMBL" id="GMR58140.1"/>
    </source>
</evidence>
<evidence type="ECO:0000313" key="2">
    <source>
        <dbReference type="Proteomes" id="UP001328107"/>
    </source>
</evidence>
<sequence>DLIEKFQVKGLTITFSSFATKITNFRVEPFLHFFPNRWTPSREFLHVISGFQRLELELINFPAEYICPLIEVGLETVNSF</sequence>
<dbReference type="Proteomes" id="UP001328107">
    <property type="component" value="Unassembled WGS sequence"/>
</dbReference>
<reference evidence="2" key="1">
    <citation type="submission" date="2022-10" db="EMBL/GenBank/DDBJ databases">
        <title>Genome assembly of Pristionchus species.</title>
        <authorList>
            <person name="Yoshida K."/>
            <person name="Sommer R.J."/>
        </authorList>
    </citation>
    <scope>NUCLEOTIDE SEQUENCE [LARGE SCALE GENOMIC DNA]</scope>
    <source>
        <strain evidence="2">RS5460</strain>
    </source>
</reference>
<keyword evidence="2" id="KW-1185">Reference proteome</keyword>
<proteinExistence type="predicted"/>
<dbReference type="AlphaFoldDB" id="A0AAN5IBJ2"/>
<organism evidence="1 2">
    <name type="scientific">Pristionchus mayeri</name>
    <dbReference type="NCBI Taxonomy" id="1317129"/>
    <lineage>
        <taxon>Eukaryota</taxon>
        <taxon>Metazoa</taxon>
        <taxon>Ecdysozoa</taxon>
        <taxon>Nematoda</taxon>
        <taxon>Chromadorea</taxon>
        <taxon>Rhabditida</taxon>
        <taxon>Rhabditina</taxon>
        <taxon>Diplogasteromorpha</taxon>
        <taxon>Diplogasteroidea</taxon>
        <taxon>Neodiplogasteridae</taxon>
        <taxon>Pristionchus</taxon>
    </lineage>
</organism>